<dbReference type="NCBIfam" id="TIGR01982">
    <property type="entry name" value="UbiB"/>
    <property type="match status" value="1"/>
</dbReference>
<evidence type="ECO:0000256" key="1">
    <source>
        <dbReference type="ARBA" id="ARBA00005020"/>
    </source>
</evidence>
<evidence type="ECO:0000259" key="14">
    <source>
        <dbReference type="PROSITE" id="PS50011"/>
    </source>
</evidence>
<sequence length="514" mass="56831">MIGHARNLARLLTIARVLARHDALFPLESIALLQPVVLAARAVSRRRVEGRPGQKLAAAFTELGPTFIKLGQALSIRADLLGEEVAADLAELQDALPPFPFAETRKAVETELGQPLETLFSAFDERPVAAASIAQVHFAVTTPDAEGRTREVAVKVLRPGVEEAFQRDVELIHWLARLAETAQPGTRRLRPVETARAFEDAVVMEMDLRFEAAAACEVAENFADDDTFRVPEIDWTRTGRRVMTLERVHGTPMSDRAGLAAAGHDPVDLVTRVSNAFFRMVFRDGFFHADLHPGNIFVADDGTIVAVDFGIMGRVDRQTRRHLGEMLLSFLTGNYRRAAEIHFEAGWVGPDQSVDAFTQACRSIAQPIFGRPLAEISIARLLGQLFHVTETFNMHTQPQLLMLQKSMLVTEGVGRTLAPDVNMWELARPLIESWMADNLGPQARIKDGLTVLGDSVDRLPRILASAESVLTKIQNKGVLLDADSAHALRGNRRSFMQVLPWILVLVLAVLLYFN</sequence>
<dbReference type="AlphaFoldDB" id="A0A512H5Y2"/>
<feature type="domain" description="Protein kinase" evidence="14">
    <location>
        <begin position="122"/>
        <end position="431"/>
    </location>
</feature>
<evidence type="ECO:0000256" key="5">
    <source>
        <dbReference type="ARBA" id="ARBA00022679"/>
    </source>
</evidence>
<reference evidence="15 16" key="1">
    <citation type="submission" date="2019-07" db="EMBL/GenBank/DDBJ databases">
        <title>Whole genome shotgun sequence of Rhodospirillum oryzae NBRC 107573.</title>
        <authorList>
            <person name="Hosoyama A."/>
            <person name="Uohara A."/>
            <person name="Ohji S."/>
            <person name="Ichikawa N."/>
        </authorList>
    </citation>
    <scope>NUCLEOTIDE SEQUENCE [LARGE SCALE GENOMIC DNA]</scope>
    <source>
        <strain evidence="15 16">NBRC 107573</strain>
    </source>
</reference>
<keyword evidence="6" id="KW-0831">Ubiquinone biosynthesis</keyword>
<accession>A0A512H5Y2</accession>
<keyword evidence="7 13" id="KW-0812">Transmembrane</keyword>
<name>A0A512H5Y2_9PROT</name>
<dbReference type="Gene3D" id="1.10.510.10">
    <property type="entry name" value="Transferase(Phosphotransferase) domain 1"/>
    <property type="match status" value="1"/>
</dbReference>
<dbReference type="GO" id="GO:0005524">
    <property type="term" value="F:ATP binding"/>
    <property type="evidence" value="ECO:0007669"/>
    <property type="project" value="UniProtKB-KW"/>
</dbReference>
<dbReference type="Pfam" id="PF03109">
    <property type="entry name" value="ABC1"/>
    <property type="match status" value="1"/>
</dbReference>
<evidence type="ECO:0000256" key="4">
    <source>
        <dbReference type="ARBA" id="ARBA00022519"/>
    </source>
</evidence>
<dbReference type="InterPro" id="IPR010232">
    <property type="entry name" value="UbiB"/>
</dbReference>
<organism evidence="15 16">
    <name type="scientific">Pararhodospirillum oryzae</name>
    <dbReference type="NCBI Taxonomy" id="478448"/>
    <lineage>
        <taxon>Bacteria</taxon>
        <taxon>Pseudomonadati</taxon>
        <taxon>Pseudomonadota</taxon>
        <taxon>Alphaproteobacteria</taxon>
        <taxon>Rhodospirillales</taxon>
        <taxon>Rhodospirillaceae</taxon>
        <taxon>Pararhodospirillum</taxon>
    </lineage>
</organism>
<dbReference type="UniPathway" id="UPA00232"/>
<dbReference type="EMBL" id="BJZO01000019">
    <property type="protein sequence ID" value="GEO80885.1"/>
    <property type="molecule type" value="Genomic_DNA"/>
</dbReference>
<evidence type="ECO:0000256" key="2">
    <source>
        <dbReference type="ARBA" id="ARBA00009670"/>
    </source>
</evidence>
<dbReference type="OrthoDB" id="9795390at2"/>
<evidence type="ECO:0000256" key="10">
    <source>
        <dbReference type="ARBA" id="ARBA00022840"/>
    </source>
</evidence>
<gene>
    <name evidence="15" type="ORF">ROR02_10160</name>
</gene>
<protein>
    <recommendedName>
        <fullName evidence="14">Protein kinase domain-containing protein</fullName>
    </recommendedName>
</protein>
<evidence type="ECO:0000313" key="15">
    <source>
        <dbReference type="EMBL" id="GEO80885.1"/>
    </source>
</evidence>
<dbReference type="PROSITE" id="PS50011">
    <property type="entry name" value="PROTEIN_KINASE_DOM"/>
    <property type="match status" value="1"/>
</dbReference>
<dbReference type="InterPro" id="IPR045308">
    <property type="entry name" value="UbiB_bact"/>
</dbReference>
<dbReference type="GO" id="GO:0004672">
    <property type="term" value="F:protein kinase activity"/>
    <property type="evidence" value="ECO:0007669"/>
    <property type="project" value="InterPro"/>
</dbReference>
<dbReference type="PANTHER" id="PTHR10566">
    <property type="entry name" value="CHAPERONE-ACTIVITY OF BC1 COMPLEX CABC1 -RELATED"/>
    <property type="match status" value="1"/>
</dbReference>
<dbReference type="Proteomes" id="UP000321567">
    <property type="component" value="Unassembled WGS sequence"/>
</dbReference>
<comment type="similarity">
    <text evidence="2">Belongs to the protein kinase superfamily. ADCK protein kinase family.</text>
</comment>
<keyword evidence="16" id="KW-1185">Reference proteome</keyword>
<keyword evidence="4" id="KW-0997">Cell inner membrane</keyword>
<keyword evidence="3" id="KW-1003">Cell membrane</keyword>
<evidence type="ECO:0000256" key="3">
    <source>
        <dbReference type="ARBA" id="ARBA00022475"/>
    </source>
</evidence>
<dbReference type="SUPFAM" id="SSF56112">
    <property type="entry name" value="Protein kinase-like (PK-like)"/>
    <property type="match status" value="1"/>
</dbReference>
<keyword evidence="11 13" id="KW-1133">Transmembrane helix</keyword>
<evidence type="ECO:0000256" key="6">
    <source>
        <dbReference type="ARBA" id="ARBA00022688"/>
    </source>
</evidence>
<evidence type="ECO:0000313" key="16">
    <source>
        <dbReference type="Proteomes" id="UP000321567"/>
    </source>
</evidence>
<proteinExistence type="inferred from homology"/>
<dbReference type="PANTHER" id="PTHR10566:SF113">
    <property type="entry name" value="PROTEIN ACTIVITY OF BC1 COMPLEX KINASE 7, CHLOROPLASTIC"/>
    <property type="match status" value="1"/>
</dbReference>
<dbReference type="InterPro" id="IPR050154">
    <property type="entry name" value="UbiB_kinase"/>
</dbReference>
<keyword evidence="12 13" id="KW-0472">Membrane</keyword>
<feature type="transmembrane region" description="Helical" evidence="13">
    <location>
        <begin position="494"/>
        <end position="513"/>
    </location>
</feature>
<evidence type="ECO:0000256" key="11">
    <source>
        <dbReference type="ARBA" id="ARBA00022989"/>
    </source>
</evidence>
<evidence type="ECO:0000256" key="12">
    <source>
        <dbReference type="ARBA" id="ARBA00023136"/>
    </source>
</evidence>
<dbReference type="GO" id="GO:0006744">
    <property type="term" value="P:ubiquinone biosynthetic process"/>
    <property type="evidence" value="ECO:0007669"/>
    <property type="project" value="UniProtKB-UniPathway"/>
</dbReference>
<dbReference type="InterPro" id="IPR011009">
    <property type="entry name" value="Kinase-like_dom_sf"/>
</dbReference>
<keyword evidence="9" id="KW-0418">Kinase</keyword>
<comment type="pathway">
    <text evidence="1">Cofactor biosynthesis; ubiquinone biosynthesis [regulation].</text>
</comment>
<dbReference type="InterPro" id="IPR000719">
    <property type="entry name" value="Prot_kinase_dom"/>
</dbReference>
<evidence type="ECO:0000256" key="13">
    <source>
        <dbReference type="SAM" id="Phobius"/>
    </source>
</evidence>
<keyword evidence="5" id="KW-0808">Transferase</keyword>
<dbReference type="CDD" id="cd13972">
    <property type="entry name" value="UbiB"/>
    <property type="match status" value="1"/>
</dbReference>
<keyword evidence="8" id="KW-0547">Nucleotide-binding</keyword>
<comment type="caution">
    <text evidence="15">The sequence shown here is derived from an EMBL/GenBank/DDBJ whole genome shotgun (WGS) entry which is preliminary data.</text>
</comment>
<dbReference type="InterPro" id="IPR004147">
    <property type="entry name" value="ABC1_dom"/>
</dbReference>
<evidence type="ECO:0000256" key="7">
    <source>
        <dbReference type="ARBA" id="ARBA00022692"/>
    </source>
</evidence>
<evidence type="ECO:0000256" key="9">
    <source>
        <dbReference type="ARBA" id="ARBA00022777"/>
    </source>
</evidence>
<dbReference type="RefSeq" id="WP_147162930.1">
    <property type="nucleotide sequence ID" value="NZ_BJZO01000019.1"/>
</dbReference>
<keyword evidence="10" id="KW-0067">ATP-binding</keyword>
<evidence type="ECO:0000256" key="8">
    <source>
        <dbReference type="ARBA" id="ARBA00022741"/>
    </source>
</evidence>